<dbReference type="Pfam" id="PF08241">
    <property type="entry name" value="Methyltransf_11"/>
    <property type="match status" value="1"/>
</dbReference>
<reference evidence="6" key="1">
    <citation type="submission" date="2018-06" db="EMBL/GenBank/DDBJ databases">
        <authorList>
            <person name="Helene L.C."/>
            <person name="Dall'Agnol R."/>
            <person name="Delamuta J.R."/>
            <person name="Hungria M."/>
        </authorList>
    </citation>
    <scope>NUCLEOTIDE SEQUENCE [LARGE SCALE GENOMIC DNA]</scope>
    <source>
        <strain evidence="6">CNPSo 3140</strain>
    </source>
</reference>
<dbReference type="PANTHER" id="PTHR44942">
    <property type="entry name" value="METHYLTRANSF_11 DOMAIN-CONTAINING PROTEIN"/>
    <property type="match status" value="1"/>
</dbReference>
<comment type="caution">
    <text evidence="5">The sequence shown here is derived from an EMBL/GenBank/DDBJ whole genome shotgun (WGS) entry which is preliminary data.</text>
</comment>
<dbReference type="CDD" id="cd02440">
    <property type="entry name" value="AdoMet_MTases"/>
    <property type="match status" value="1"/>
</dbReference>
<evidence type="ECO:0000256" key="2">
    <source>
        <dbReference type="ARBA" id="ARBA00022603"/>
    </source>
</evidence>
<accession>A0A330GK86</accession>
<dbReference type="InterPro" id="IPR029063">
    <property type="entry name" value="SAM-dependent_MTases_sf"/>
</dbReference>
<dbReference type="Proteomes" id="UP000251956">
    <property type="component" value="Unassembled WGS sequence"/>
</dbReference>
<keyword evidence="6" id="KW-1185">Reference proteome</keyword>
<evidence type="ECO:0000259" key="4">
    <source>
        <dbReference type="Pfam" id="PF08241"/>
    </source>
</evidence>
<dbReference type="PANTHER" id="PTHR44942:SF4">
    <property type="entry name" value="METHYLTRANSFERASE TYPE 11 DOMAIN-CONTAINING PROTEIN"/>
    <property type="match status" value="1"/>
</dbReference>
<protein>
    <recommendedName>
        <fullName evidence="4">Methyltransferase type 11 domain-containing protein</fullName>
    </recommendedName>
</protein>
<gene>
    <name evidence="5" type="ORF">DPM35_26295</name>
</gene>
<evidence type="ECO:0000313" key="6">
    <source>
        <dbReference type="Proteomes" id="UP000251956"/>
    </source>
</evidence>
<evidence type="ECO:0000313" key="5">
    <source>
        <dbReference type="EMBL" id="RAZ72912.1"/>
    </source>
</evidence>
<reference evidence="5 6" key="2">
    <citation type="submission" date="2018-07" db="EMBL/GenBank/DDBJ databases">
        <title>Diversity of Mesorhizobium strains in Brazil.</title>
        <authorList>
            <person name="Helene L.C.F."/>
            <person name="Dall'Agnol R."/>
            <person name="Delamuta J.R.M."/>
            <person name="Hungria M."/>
        </authorList>
    </citation>
    <scope>NUCLEOTIDE SEQUENCE [LARGE SCALE GENOMIC DNA]</scope>
    <source>
        <strain evidence="5 6">CNPSo 3140</strain>
    </source>
</reference>
<proteinExistence type="inferred from homology"/>
<dbReference type="InterPro" id="IPR051052">
    <property type="entry name" value="Diverse_substrate_MTase"/>
</dbReference>
<organism evidence="5 6">
    <name type="scientific">Mesorhizobium atlanticum</name>
    <dbReference type="NCBI Taxonomy" id="2233532"/>
    <lineage>
        <taxon>Bacteria</taxon>
        <taxon>Pseudomonadati</taxon>
        <taxon>Pseudomonadota</taxon>
        <taxon>Alphaproteobacteria</taxon>
        <taxon>Hyphomicrobiales</taxon>
        <taxon>Phyllobacteriaceae</taxon>
        <taxon>Mesorhizobium</taxon>
    </lineage>
</organism>
<dbReference type="GO" id="GO:0032259">
    <property type="term" value="P:methylation"/>
    <property type="evidence" value="ECO:0007669"/>
    <property type="project" value="UniProtKB-KW"/>
</dbReference>
<dbReference type="AlphaFoldDB" id="A0A330GK86"/>
<dbReference type="OrthoDB" id="9797252at2"/>
<keyword evidence="3" id="KW-0808">Transferase</keyword>
<evidence type="ECO:0000256" key="3">
    <source>
        <dbReference type="ARBA" id="ARBA00022679"/>
    </source>
</evidence>
<dbReference type="SUPFAM" id="SSF53335">
    <property type="entry name" value="S-adenosyl-L-methionine-dependent methyltransferases"/>
    <property type="match status" value="1"/>
</dbReference>
<feature type="domain" description="Methyltransferase type 11" evidence="4">
    <location>
        <begin position="53"/>
        <end position="144"/>
    </location>
</feature>
<dbReference type="InterPro" id="IPR013216">
    <property type="entry name" value="Methyltransf_11"/>
</dbReference>
<comment type="similarity">
    <text evidence="1">Belongs to the methyltransferase superfamily.</text>
</comment>
<dbReference type="GO" id="GO:0008757">
    <property type="term" value="F:S-adenosylmethionine-dependent methyltransferase activity"/>
    <property type="evidence" value="ECO:0007669"/>
    <property type="project" value="InterPro"/>
</dbReference>
<sequence>MTVPIKQAAEQERFGDFTHVSQNYRYRPYYSYPVFEYIASRIRFAALPLVAADIGAGSGKLVEMLARMGFSGFAVEPNREMLKHGREECSYLRGFSWLEATAEKTGLDDRSVSWVCMGSMFHWTISDAALAECHRILRPGGFLSVVYDLTDIRCDPFQTKVENLIRKRAPGVKRAREPIEAIMPELETILSEAPGFKECVFVEAAHVELMDVERYMRVWDTAHDLRGQLSMSEWNGLKASIVDLARRMDEIPARYRTSAWTVQRV</sequence>
<dbReference type="EMBL" id="QMBQ01000009">
    <property type="protein sequence ID" value="RAZ72912.1"/>
    <property type="molecule type" value="Genomic_DNA"/>
</dbReference>
<evidence type="ECO:0000256" key="1">
    <source>
        <dbReference type="ARBA" id="ARBA00008361"/>
    </source>
</evidence>
<keyword evidence="2" id="KW-0489">Methyltransferase</keyword>
<dbReference type="RefSeq" id="WP_112130118.1">
    <property type="nucleotide sequence ID" value="NZ_QMBQ01000009.1"/>
</dbReference>
<dbReference type="Gene3D" id="3.40.50.150">
    <property type="entry name" value="Vaccinia Virus protein VP39"/>
    <property type="match status" value="1"/>
</dbReference>
<name>A0A330GK86_9HYPH</name>